<comment type="caution">
    <text evidence="3">The sequence shown here is derived from an EMBL/GenBank/DDBJ whole genome shotgun (WGS) entry which is preliminary data.</text>
</comment>
<dbReference type="InterPro" id="IPR018639">
    <property type="entry name" value="DUF2062"/>
</dbReference>
<feature type="domain" description="DUF2062" evidence="2">
    <location>
        <begin position="1"/>
        <end position="119"/>
    </location>
</feature>
<protein>
    <submittedName>
        <fullName evidence="3">Uncharacterized protein (DUF2062 family)</fullName>
    </submittedName>
</protein>
<evidence type="ECO:0000256" key="1">
    <source>
        <dbReference type="SAM" id="Phobius"/>
    </source>
</evidence>
<sequence length="134" mass="15361">MAAGLFAAFIPMPMQMLLAAFLAVWLRGNLPIAVGLVWLTNPITMPPIFYCTYQLGAWLMDVAPRSLPDELTWAWITDELSTLWQPFLLGSVITGLVSAAVCFFLTHWLWHLHVAHSWRKRCAQRRQQHEKSQQ</sequence>
<evidence type="ECO:0000259" key="2">
    <source>
        <dbReference type="Pfam" id="PF09835"/>
    </source>
</evidence>
<organism evidence="3 4">
    <name type="scientific">Pseudomonas fluvialis</name>
    <dbReference type="NCBI Taxonomy" id="1793966"/>
    <lineage>
        <taxon>Bacteria</taxon>
        <taxon>Pseudomonadati</taxon>
        <taxon>Pseudomonadota</taxon>
        <taxon>Gammaproteobacteria</taxon>
        <taxon>Pseudomonadales</taxon>
        <taxon>Pseudomonadaceae</taxon>
        <taxon>Pseudomonas</taxon>
    </lineage>
</organism>
<accession>A0A7X0BSX5</accession>
<keyword evidence="1" id="KW-0812">Transmembrane</keyword>
<dbReference type="Proteomes" id="UP000557193">
    <property type="component" value="Unassembled WGS sequence"/>
</dbReference>
<gene>
    <name evidence="3" type="ORF">HNP49_001058</name>
</gene>
<dbReference type="Pfam" id="PF09835">
    <property type="entry name" value="DUF2062"/>
    <property type="match status" value="1"/>
</dbReference>
<dbReference type="AlphaFoldDB" id="A0A7X0BSX5"/>
<evidence type="ECO:0000313" key="4">
    <source>
        <dbReference type="Proteomes" id="UP000557193"/>
    </source>
</evidence>
<keyword evidence="1" id="KW-1133">Transmembrane helix</keyword>
<name>A0A7X0BSX5_9PSED</name>
<reference evidence="3 4" key="1">
    <citation type="submission" date="2020-08" db="EMBL/GenBank/DDBJ databases">
        <title>Functional genomics of gut bacteria from endangered species of beetles.</title>
        <authorList>
            <person name="Carlos-Shanley C."/>
        </authorList>
    </citation>
    <scope>NUCLEOTIDE SEQUENCE [LARGE SCALE GENOMIC DNA]</scope>
    <source>
        <strain evidence="3 4">S00202</strain>
    </source>
</reference>
<feature type="transmembrane region" description="Helical" evidence="1">
    <location>
        <begin position="87"/>
        <end position="110"/>
    </location>
</feature>
<evidence type="ECO:0000313" key="3">
    <source>
        <dbReference type="EMBL" id="MBB6340901.1"/>
    </source>
</evidence>
<dbReference type="EMBL" id="JACHLL010000002">
    <property type="protein sequence ID" value="MBB6340901.1"/>
    <property type="molecule type" value="Genomic_DNA"/>
</dbReference>
<keyword evidence="1" id="KW-0472">Membrane</keyword>
<dbReference type="PANTHER" id="PTHR40547:SF1">
    <property type="entry name" value="SLL0298 PROTEIN"/>
    <property type="match status" value="1"/>
</dbReference>
<keyword evidence="4" id="KW-1185">Reference proteome</keyword>
<dbReference type="PANTHER" id="PTHR40547">
    <property type="entry name" value="SLL0298 PROTEIN"/>
    <property type="match status" value="1"/>
</dbReference>
<proteinExistence type="predicted"/>